<proteinExistence type="predicted"/>
<dbReference type="AlphaFoldDB" id="A0AAD7GA48"/>
<comment type="caution">
    <text evidence="1">The sequence shown here is derived from an EMBL/GenBank/DDBJ whole genome shotgun (WGS) entry which is preliminary data.</text>
</comment>
<organism evidence="1 2">
    <name type="scientific">Mycena rosella</name>
    <name type="common">Pink bonnet</name>
    <name type="synonym">Agaricus rosellus</name>
    <dbReference type="NCBI Taxonomy" id="1033263"/>
    <lineage>
        <taxon>Eukaryota</taxon>
        <taxon>Fungi</taxon>
        <taxon>Dikarya</taxon>
        <taxon>Basidiomycota</taxon>
        <taxon>Agaricomycotina</taxon>
        <taxon>Agaricomycetes</taxon>
        <taxon>Agaricomycetidae</taxon>
        <taxon>Agaricales</taxon>
        <taxon>Marasmiineae</taxon>
        <taxon>Mycenaceae</taxon>
        <taxon>Mycena</taxon>
    </lineage>
</organism>
<protein>
    <submittedName>
        <fullName evidence="1">Uncharacterized protein</fullName>
    </submittedName>
</protein>
<keyword evidence="2" id="KW-1185">Reference proteome</keyword>
<evidence type="ECO:0000313" key="2">
    <source>
        <dbReference type="Proteomes" id="UP001221757"/>
    </source>
</evidence>
<gene>
    <name evidence="1" type="ORF">B0H17DRAFT_911725</name>
</gene>
<evidence type="ECO:0000313" key="1">
    <source>
        <dbReference type="EMBL" id="KAJ7671737.1"/>
    </source>
</evidence>
<sequence length="71" mass="8764">KLATWRLHHWRQYWKEMWPSYGPKTLIPDSDLEDLSKHTSKIFCIEDMRRYTHIVHWSYISSSLFEALQRI</sequence>
<name>A0AAD7GA48_MYCRO</name>
<feature type="non-terminal residue" evidence="1">
    <location>
        <position position="71"/>
    </location>
</feature>
<reference evidence="1" key="1">
    <citation type="submission" date="2023-03" db="EMBL/GenBank/DDBJ databases">
        <title>Massive genome expansion in bonnet fungi (Mycena s.s.) driven by repeated elements and novel gene families across ecological guilds.</title>
        <authorList>
            <consortium name="Lawrence Berkeley National Laboratory"/>
            <person name="Harder C.B."/>
            <person name="Miyauchi S."/>
            <person name="Viragh M."/>
            <person name="Kuo A."/>
            <person name="Thoen E."/>
            <person name="Andreopoulos B."/>
            <person name="Lu D."/>
            <person name="Skrede I."/>
            <person name="Drula E."/>
            <person name="Henrissat B."/>
            <person name="Morin E."/>
            <person name="Kohler A."/>
            <person name="Barry K."/>
            <person name="LaButti K."/>
            <person name="Morin E."/>
            <person name="Salamov A."/>
            <person name="Lipzen A."/>
            <person name="Mereny Z."/>
            <person name="Hegedus B."/>
            <person name="Baldrian P."/>
            <person name="Stursova M."/>
            <person name="Weitz H."/>
            <person name="Taylor A."/>
            <person name="Grigoriev I.V."/>
            <person name="Nagy L.G."/>
            <person name="Martin F."/>
            <person name="Kauserud H."/>
        </authorList>
    </citation>
    <scope>NUCLEOTIDE SEQUENCE</scope>
    <source>
        <strain evidence="1">CBHHK067</strain>
    </source>
</reference>
<dbReference type="EMBL" id="JARKIE010000173">
    <property type="protein sequence ID" value="KAJ7671737.1"/>
    <property type="molecule type" value="Genomic_DNA"/>
</dbReference>
<dbReference type="Proteomes" id="UP001221757">
    <property type="component" value="Unassembled WGS sequence"/>
</dbReference>
<accession>A0AAD7GA48</accession>
<feature type="non-terminal residue" evidence="1">
    <location>
        <position position="1"/>
    </location>
</feature>